<evidence type="ECO:0000313" key="2">
    <source>
        <dbReference type="Proteomes" id="UP000010074"/>
    </source>
</evidence>
<organism evidence="1 2">
    <name type="scientific">Bdellovibrio bacteriovorus str. Tiberius</name>
    <dbReference type="NCBI Taxonomy" id="1069642"/>
    <lineage>
        <taxon>Bacteria</taxon>
        <taxon>Pseudomonadati</taxon>
        <taxon>Bdellovibrionota</taxon>
        <taxon>Bdellovibrionia</taxon>
        <taxon>Bdellovibrionales</taxon>
        <taxon>Pseudobdellovibrionaceae</taxon>
        <taxon>Bdellovibrio</taxon>
    </lineage>
</organism>
<evidence type="ECO:0000313" key="1">
    <source>
        <dbReference type="EMBL" id="AFY01006.1"/>
    </source>
</evidence>
<gene>
    <name evidence="1" type="ORF">Bdt_1307</name>
</gene>
<proteinExistence type="predicted"/>
<dbReference type="EMBL" id="CP002930">
    <property type="protein sequence ID" value="AFY01006.1"/>
    <property type="molecule type" value="Genomic_DNA"/>
</dbReference>
<name>K7YMK1_BDEBC</name>
<dbReference type="PATRIC" id="fig|1069642.3.peg.1291"/>
<accession>K7YMK1</accession>
<dbReference type="AlphaFoldDB" id="K7YMK1"/>
<sequence length="57" mass="6838">MWRIYFTYALHCVDNLLRHDVTLLKRPDSALTSSINEVIYQPENACQMEFHLSHYRP</sequence>
<protein>
    <submittedName>
        <fullName evidence="1">Uncharacterized protein</fullName>
    </submittedName>
</protein>
<dbReference type="HOGENOM" id="CLU_2987394_0_0_7"/>
<dbReference type="STRING" id="1069642.Bdt_1307"/>
<reference evidence="1 2" key="1">
    <citation type="journal article" date="2012" name="BMC Genomics">
        <title>Genome analysis of a simultaneously predatory and prey-independent, novel Bdellovibrio bacteriovorus from the River Tiber, supports in silico predictions of both ancient and recent lateral gene transfer from diverse bacteria.</title>
        <authorList>
            <person name="Hobley L."/>
            <person name="Lerner T.R."/>
            <person name="Williams L.E."/>
            <person name="Lambert C."/>
            <person name="Till R."/>
            <person name="Milner D.S."/>
            <person name="Basford S.M."/>
            <person name="Capeness M.J."/>
            <person name="Fenton A.K."/>
            <person name="Atterbury R.J."/>
            <person name="Harris M.A."/>
            <person name="Sockett R.E."/>
        </authorList>
    </citation>
    <scope>NUCLEOTIDE SEQUENCE [LARGE SCALE GENOMIC DNA]</scope>
    <source>
        <strain evidence="1 2">Tiberius</strain>
    </source>
</reference>
<dbReference type="Proteomes" id="UP000010074">
    <property type="component" value="Chromosome"/>
</dbReference>
<dbReference type="KEGG" id="bbat:Bdt_1307"/>